<accession>A0A6B9HD69</accession>
<evidence type="ECO:0000313" key="1">
    <source>
        <dbReference type="EMBL" id="QGY72783.1"/>
    </source>
</evidence>
<protein>
    <submittedName>
        <fullName evidence="1">Uncharacterized protein</fullName>
    </submittedName>
</protein>
<organism evidence="1">
    <name type="scientific">Mycetohabitans sp</name>
    <dbReference type="NCBI Taxonomy" id="2571162"/>
    <lineage>
        <taxon>Bacteria</taxon>
        <taxon>Pseudomonadati</taxon>
        <taxon>Pseudomonadota</taxon>
        <taxon>Betaproteobacteria</taxon>
        <taxon>Burkholderiales</taxon>
        <taxon>Burkholderiaceae</taxon>
        <taxon>Mycetohabitans</taxon>
    </lineage>
</organism>
<reference evidence="1" key="1">
    <citation type="journal article" date="2020" name="ACS Chem. Biol.">
        <title>Genome Mining and Heterologous Expression Reveal Two Distinct Families of Lasso Peptides Highly Conserved in Endofungal Bacteria.</title>
        <authorList>
            <person name="Bratovanov E.V."/>
            <person name="Ishida K."/>
            <person name="Heinze B."/>
            <person name="Pidot S.J."/>
            <person name="Stinear T.P."/>
            <person name="Hegemann J.D."/>
            <person name="Marahiel M.A."/>
            <person name="Hertweck C."/>
        </authorList>
    </citation>
    <scope>NUCLEOTIDE SEQUENCE</scope>
    <source>
        <strain evidence="1">B4</strain>
    </source>
</reference>
<proteinExistence type="predicted"/>
<name>A0A6B9HD69_9BURK</name>
<dbReference type="AlphaFoldDB" id="A0A6B9HD69"/>
<sequence length="92" mass="10265">MPAKTRCAAVLKSKSAYPLAIATVLGSSTRWARSCYFKKATLSAKRRTRIQVRQKASSNKAITHPTLNTQRRFPDSGDTILFASDVCKYAWL</sequence>
<dbReference type="EMBL" id="MN695284">
    <property type="protein sequence ID" value="QGY72783.1"/>
    <property type="molecule type" value="Genomic_DNA"/>
</dbReference>